<name>A0AAU9E6T8_9FIRM</name>
<sequence>MIELSIKNLKKSFGANEIFSSISFELHRGARIGLIGRNGCGKTTIFKIIAGIISADDGIIALRNGVNVGYLDQIPSFENHKVLDVLRLAFKKVFEIDNELKKIEMELSKNSSDYDKLLKEYGEKQLEFERTGGYRVHEQIEKICSGFKFTKDFLNMDFEILSGGEKTRVILAKILLEKPQILLLDEPSNHLDIESVEWLEDYLIEYDGSVIIISHDRYFLDKAVSEIYEIENGEAYKYLGNYSYYINEKERRTLEQIEKYELQQKKIKDMEDAIKRFKDWGTRADNEQMFVKARNMQKRIEKMDKVNKPKINNKKIALEFNESERSGKDVLEVEAYNKSFDKKIIFKNANMNIKYKDYVALLGKNGSGKSTLIKEVMNLVNGKNEKIKLSKSVNIGYMEQEIKFDEPKKNILDTFKEKCLLSEFEARHKLARFLFYGEDVFKKIENLSGGEKVRLSLCIMMEKEINFLVLDEPTNHVDIESREMIENALMKFNGTLFFISHDRYFINKLANKIIEIDNYKLNSFNGDYEYYRSEKLKNIEKQKNKVVKEKKQNKKINKITSVKNNKNVNSKKIQLLEINIEKIENKIKNLENEMIENSTNSEKLISIQNEINSEKLVFEELMIEWMKYQA</sequence>
<evidence type="ECO:0000259" key="4">
    <source>
        <dbReference type="PROSITE" id="PS50893"/>
    </source>
</evidence>
<dbReference type="InterPro" id="IPR032781">
    <property type="entry name" value="ABC_tran_Xtn"/>
</dbReference>
<proteinExistence type="predicted"/>
<dbReference type="InterPro" id="IPR051309">
    <property type="entry name" value="ABCF_ATPase"/>
</dbReference>
<dbReference type="InterPro" id="IPR017871">
    <property type="entry name" value="ABC_transporter-like_CS"/>
</dbReference>
<dbReference type="KEGG" id="hprf:HLPR_21660"/>
<dbReference type="InterPro" id="IPR003593">
    <property type="entry name" value="AAA+_ATPase"/>
</dbReference>
<dbReference type="InterPro" id="IPR027417">
    <property type="entry name" value="P-loop_NTPase"/>
</dbReference>
<gene>
    <name evidence="5" type="primary">abc-f</name>
    <name evidence="5" type="ORF">HLPR_21660</name>
</gene>
<evidence type="ECO:0000256" key="3">
    <source>
        <dbReference type="SAM" id="Coils"/>
    </source>
</evidence>
<dbReference type="SUPFAM" id="SSF52540">
    <property type="entry name" value="P-loop containing nucleoside triphosphate hydrolases"/>
    <property type="match status" value="2"/>
</dbReference>
<dbReference type="AlphaFoldDB" id="A0AAU9E6T8"/>
<dbReference type="EMBL" id="AP028654">
    <property type="protein sequence ID" value="BEP29835.1"/>
    <property type="molecule type" value="Genomic_DNA"/>
</dbReference>
<dbReference type="PROSITE" id="PS50893">
    <property type="entry name" value="ABC_TRANSPORTER_2"/>
    <property type="match status" value="2"/>
</dbReference>
<keyword evidence="2" id="KW-0067">ATP-binding</keyword>
<feature type="domain" description="ABC transporter" evidence="4">
    <location>
        <begin position="4"/>
        <end position="257"/>
    </location>
</feature>
<dbReference type="RefSeq" id="WP_338535446.1">
    <property type="nucleotide sequence ID" value="NZ_AP028654.1"/>
</dbReference>
<keyword evidence="3" id="KW-0175">Coiled coil</keyword>
<dbReference type="GO" id="GO:0005524">
    <property type="term" value="F:ATP binding"/>
    <property type="evidence" value="ECO:0007669"/>
    <property type="project" value="UniProtKB-KW"/>
</dbReference>
<dbReference type="GO" id="GO:0016887">
    <property type="term" value="F:ATP hydrolysis activity"/>
    <property type="evidence" value="ECO:0007669"/>
    <property type="project" value="InterPro"/>
</dbReference>
<dbReference type="CDD" id="cd03221">
    <property type="entry name" value="ABCF_EF-3"/>
    <property type="match status" value="2"/>
</dbReference>
<evidence type="ECO:0000313" key="5">
    <source>
        <dbReference type="EMBL" id="BEP29835.1"/>
    </source>
</evidence>
<dbReference type="PROSITE" id="PS00211">
    <property type="entry name" value="ABC_TRANSPORTER_1"/>
    <property type="match status" value="2"/>
</dbReference>
<dbReference type="NCBIfam" id="NF000355">
    <property type="entry name" value="ribo_prot_ABC_F"/>
    <property type="match status" value="1"/>
</dbReference>
<dbReference type="Gene3D" id="3.40.50.300">
    <property type="entry name" value="P-loop containing nucleotide triphosphate hydrolases"/>
    <property type="match status" value="2"/>
</dbReference>
<protein>
    <submittedName>
        <fullName evidence="5">ABC-F type ribosomal protection protein</fullName>
    </submittedName>
</protein>
<keyword evidence="1" id="KW-0547">Nucleotide-binding</keyword>
<dbReference type="FunFam" id="3.40.50.300:FF:000011">
    <property type="entry name" value="Putative ABC transporter ATP-binding component"/>
    <property type="match status" value="1"/>
</dbReference>
<evidence type="ECO:0000256" key="1">
    <source>
        <dbReference type="ARBA" id="ARBA00022741"/>
    </source>
</evidence>
<dbReference type="SMART" id="SM00382">
    <property type="entry name" value="AAA"/>
    <property type="match status" value="2"/>
</dbReference>
<dbReference type="PANTHER" id="PTHR42855">
    <property type="entry name" value="ABC TRANSPORTER ATP-BINDING SUBUNIT"/>
    <property type="match status" value="1"/>
</dbReference>
<evidence type="ECO:0000256" key="2">
    <source>
        <dbReference type="ARBA" id="ARBA00022840"/>
    </source>
</evidence>
<reference evidence="5 6" key="1">
    <citation type="submission" date="2023-08" db="EMBL/GenBank/DDBJ databases">
        <title>Helicovermis profunda gen. nov., sp. nov., a novel mesophilic, fermentative bacterium within the Bacillota from a deep-sea hydrothermal vent chimney.</title>
        <authorList>
            <person name="Miyazaki U."/>
            <person name="Mizutani D."/>
            <person name="Hashimoto Y."/>
            <person name="Tame A."/>
            <person name="Sawayama S."/>
            <person name="Miyazaki J."/>
            <person name="Takai K."/>
            <person name="Nakagawa S."/>
        </authorList>
    </citation>
    <scope>NUCLEOTIDE SEQUENCE [LARGE SCALE GENOMIC DNA]</scope>
    <source>
        <strain evidence="5 6">S502</strain>
    </source>
</reference>
<dbReference type="Pfam" id="PF00005">
    <property type="entry name" value="ABC_tran"/>
    <property type="match status" value="2"/>
</dbReference>
<feature type="coiled-coil region" evidence="3">
    <location>
        <begin position="532"/>
        <end position="600"/>
    </location>
</feature>
<organism evidence="5 6">
    <name type="scientific">Helicovermis profundi</name>
    <dbReference type="NCBI Taxonomy" id="3065157"/>
    <lineage>
        <taxon>Bacteria</taxon>
        <taxon>Bacillati</taxon>
        <taxon>Bacillota</taxon>
        <taxon>Clostridia</taxon>
        <taxon>Helicovermis</taxon>
    </lineage>
</organism>
<dbReference type="InterPro" id="IPR003439">
    <property type="entry name" value="ABC_transporter-like_ATP-bd"/>
</dbReference>
<dbReference type="PANTHER" id="PTHR42855:SF2">
    <property type="entry name" value="DRUG RESISTANCE ABC TRANSPORTER,ATP-BINDING PROTEIN"/>
    <property type="match status" value="1"/>
</dbReference>
<dbReference type="Proteomes" id="UP001321786">
    <property type="component" value="Chromosome"/>
</dbReference>
<keyword evidence="6" id="KW-1185">Reference proteome</keyword>
<dbReference type="Pfam" id="PF12848">
    <property type="entry name" value="ABC_tran_Xtn"/>
    <property type="match status" value="1"/>
</dbReference>
<evidence type="ECO:0000313" key="6">
    <source>
        <dbReference type="Proteomes" id="UP001321786"/>
    </source>
</evidence>
<accession>A0AAU9E6T8</accession>
<feature type="domain" description="ABC transporter" evidence="4">
    <location>
        <begin position="331"/>
        <end position="543"/>
    </location>
</feature>